<sequence>MEQDYQRVLYDGPWIARRVGKPIKVDEATLHSTHVKYARVYVEVDLTKPLVSKFRLRRRIWRIVYEGLSTVCFMCGHCGHTLDACRVNPDPSSEMSVGNHPQPMKAGGQSDDVIEMRPELESNHGLWMLASERRRGKPKKAGGEASSSGSEPCSIVAGSHFAVLNSSIAADESPMVSPSLTTSPTVVRLVVNTKLVANT</sequence>
<gene>
    <name evidence="2" type="ORF">Tsubulata_032554</name>
</gene>
<dbReference type="EMBL" id="JAKUCV010003859">
    <property type="protein sequence ID" value="KAJ4837342.1"/>
    <property type="molecule type" value="Genomic_DNA"/>
</dbReference>
<dbReference type="InterPro" id="IPR040256">
    <property type="entry name" value="At4g02000-like"/>
</dbReference>
<accession>A0A9Q0FTM6</accession>
<evidence type="ECO:0000313" key="2">
    <source>
        <dbReference type="EMBL" id="KAJ4837342.1"/>
    </source>
</evidence>
<dbReference type="AlphaFoldDB" id="A0A9Q0FTM6"/>
<dbReference type="PANTHER" id="PTHR31286">
    <property type="entry name" value="GLYCINE-RICH CELL WALL STRUCTURAL PROTEIN 1.8-LIKE"/>
    <property type="match status" value="1"/>
</dbReference>
<reference evidence="2" key="1">
    <citation type="submission" date="2022-02" db="EMBL/GenBank/DDBJ databases">
        <authorList>
            <person name="Henning P.M."/>
            <person name="McCubbin A.G."/>
            <person name="Shore J.S."/>
        </authorList>
    </citation>
    <scope>NUCLEOTIDE SEQUENCE</scope>
    <source>
        <strain evidence="2">F60SS</strain>
        <tissue evidence="2">Leaves</tissue>
    </source>
</reference>
<feature type="region of interest" description="Disordered" evidence="1">
    <location>
        <begin position="132"/>
        <end position="152"/>
    </location>
</feature>
<feature type="compositionally biased region" description="Low complexity" evidence="1">
    <location>
        <begin position="143"/>
        <end position="152"/>
    </location>
</feature>
<organism evidence="2 3">
    <name type="scientific">Turnera subulata</name>
    <dbReference type="NCBI Taxonomy" id="218843"/>
    <lineage>
        <taxon>Eukaryota</taxon>
        <taxon>Viridiplantae</taxon>
        <taxon>Streptophyta</taxon>
        <taxon>Embryophyta</taxon>
        <taxon>Tracheophyta</taxon>
        <taxon>Spermatophyta</taxon>
        <taxon>Magnoliopsida</taxon>
        <taxon>eudicotyledons</taxon>
        <taxon>Gunneridae</taxon>
        <taxon>Pentapetalae</taxon>
        <taxon>rosids</taxon>
        <taxon>fabids</taxon>
        <taxon>Malpighiales</taxon>
        <taxon>Passifloraceae</taxon>
        <taxon>Turnera</taxon>
    </lineage>
</organism>
<evidence type="ECO:0000256" key="1">
    <source>
        <dbReference type="SAM" id="MobiDB-lite"/>
    </source>
</evidence>
<reference evidence="2" key="2">
    <citation type="journal article" date="2023" name="Plants (Basel)">
        <title>Annotation of the Turnera subulata (Passifloraceae) Draft Genome Reveals the S-Locus Evolved after the Divergence of Turneroideae from Passifloroideae in a Stepwise Manner.</title>
        <authorList>
            <person name="Henning P.M."/>
            <person name="Roalson E.H."/>
            <person name="Mir W."/>
            <person name="McCubbin A.G."/>
            <person name="Shore J.S."/>
        </authorList>
    </citation>
    <scope>NUCLEOTIDE SEQUENCE</scope>
    <source>
        <strain evidence="2">F60SS</strain>
    </source>
</reference>
<dbReference type="OrthoDB" id="1743776at2759"/>
<dbReference type="PANTHER" id="PTHR31286:SF99">
    <property type="entry name" value="DUF4283 DOMAIN-CONTAINING PROTEIN"/>
    <property type="match status" value="1"/>
</dbReference>
<evidence type="ECO:0000313" key="3">
    <source>
        <dbReference type="Proteomes" id="UP001141552"/>
    </source>
</evidence>
<evidence type="ECO:0008006" key="4">
    <source>
        <dbReference type="Google" id="ProtNLM"/>
    </source>
</evidence>
<name>A0A9Q0FTM6_9ROSI</name>
<comment type="caution">
    <text evidence="2">The sequence shown here is derived from an EMBL/GenBank/DDBJ whole genome shotgun (WGS) entry which is preliminary data.</text>
</comment>
<keyword evidence="3" id="KW-1185">Reference proteome</keyword>
<dbReference type="Proteomes" id="UP001141552">
    <property type="component" value="Unassembled WGS sequence"/>
</dbReference>
<protein>
    <recommendedName>
        <fullName evidence="4">Zinc knuckle CX2CX4HX4C domain-containing protein</fullName>
    </recommendedName>
</protein>
<proteinExistence type="predicted"/>